<feature type="compositionally biased region" description="Low complexity" evidence="1">
    <location>
        <begin position="485"/>
        <end position="515"/>
    </location>
</feature>
<dbReference type="Proteomes" id="UP001432014">
    <property type="component" value="Chromosome"/>
</dbReference>
<reference evidence="2 3" key="1">
    <citation type="submission" date="2022-10" db="EMBL/GenBank/DDBJ databases">
        <title>The complete genomes of actinobacterial strains from the NBC collection.</title>
        <authorList>
            <person name="Joergensen T.S."/>
            <person name="Alvarez Arevalo M."/>
            <person name="Sterndorff E.B."/>
            <person name="Faurdal D."/>
            <person name="Vuksanovic O."/>
            <person name="Mourched A.-S."/>
            <person name="Charusanti P."/>
            <person name="Shaw S."/>
            <person name="Blin K."/>
            <person name="Weber T."/>
        </authorList>
    </citation>
    <scope>NUCLEOTIDE SEQUENCE [LARGE SCALE GENOMIC DNA]</scope>
    <source>
        <strain evidence="2 3">NBC_01247</strain>
    </source>
</reference>
<gene>
    <name evidence="2" type="ORF">OG469_26740</name>
</gene>
<proteinExistence type="predicted"/>
<evidence type="ECO:0000313" key="3">
    <source>
        <dbReference type="Proteomes" id="UP001432014"/>
    </source>
</evidence>
<sequence>MASRRDELNAYTFARKRTVGAFLLPGGGGNDEDAPRPVKAVLPSVIVGTLIVGGFGLWGAFKPSAPLNWDNTKNIIQGKTSYTRYVVLLDDDKKTKRLHQVLNMSSARLVVPADAKVVVVADKVLDAYPNHGATIGIPYAPDKLPTKAVAGQPMKWSVCNKPGPDDKRETVNQAVFVAGGADAKDLAAKNKVLDTDQSLLVQEVDEAQVNGQQGAPTTQSGLELYLVDSQGRKHAIGGTQTSDQEKKALVTAIFGESAVPQRVKKDWLATLQRGVAISFPQVPGMNPAVKTANSKVALHNVEDRKIGRLVKYGEKYYVVGESELFPITQFQSMLLLRNPALQYLYNQDKDTHPRIDELTPEEQSNFGQGLLTDNRLKLPDDWPAKAGEPVNNWTAAKDRKEVVCSTFEGVAEDGKTPRRSVWVGTEYPGKYTGITASARVTAGFGLFYRALDNEAGGSGSSYLITETGLRYAVQANGDGGRKKAATPQPGQSSPPAAADQQPAQQGQPEAGNAQARLGYNELQPALVPREWSDLVPSGPALSEEAASQEQDS</sequence>
<protein>
    <submittedName>
        <fullName evidence="2">Type VII secretion protein EccB</fullName>
    </submittedName>
</protein>
<dbReference type="Pfam" id="PF05108">
    <property type="entry name" value="T7SS_ESX1_EccB"/>
    <property type="match status" value="1"/>
</dbReference>
<keyword evidence="3" id="KW-1185">Reference proteome</keyword>
<name>A0ABZ1WDD9_9ACTN</name>
<evidence type="ECO:0000256" key="1">
    <source>
        <dbReference type="SAM" id="MobiDB-lite"/>
    </source>
</evidence>
<dbReference type="InterPro" id="IPR044857">
    <property type="entry name" value="T7SS_EccB_R1"/>
</dbReference>
<dbReference type="RefSeq" id="WP_329495027.1">
    <property type="nucleotide sequence ID" value="NZ_CP108460.1"/>
</dbReference>
<accession>A0ABZ1WDD9</accession>
<dbReference type="PANTHER" id="PTHR40765">
    <property type="entry name" value="ESX-2 SECRETION SYSTEM ATPASE ECCB2"/>
    <property type="match status" value="1"/>
</dbReference>
<dbReference type="EMBL" id="CP108482">
    <property type="protein sequence ID" value="WUS58788.1"/>
    <property type="molecule type" value="Genomic_DNA"/>
</dbReference>
<dbReference type="PANTHER" id="PTHR40765:SF2">
    <property type="entry name" value="ESX-2 SECRETION SYSTEM ATPASE ECCB2"/>
    <property type="match status" value="1"/>
</dbReference>
<organism evidence="2 3">
    <name type="scientific">Kitasatospora herbaricolor</name>
    <dbReference type="NCBI Taxonomy" id="68217"/>
    <lineage>
        <taxon>Bacteria</taxon>
        <taxon>Bacillati</taxon>
        <taxon>Actinomycetota</taxon>
        <taxon>Actinomycetes</taxon>
        <taxon>Kitasatosporales</taxon>
        <taxon>Streptomycetaceae</taxon>
        <taxon>Kitasatospora</taxon>
    </lineage>
</organism>
<feature type="region of interest" description="Disordered" evidence="1">
    <location>
        <begin position="477"/>
        <end position="552"/>
    </location>
</feature>
<dbReference type="InterPro" id="IPR007795">
    <property type="entry name" value="T7SS_EccB"/>
</dbReference>
<dbReference type="Gene3D" id="3.30.2390.20">
    <property type="entry name" value="Type VII secretion system EccB, repeat 1 domain"/>
    <property type="match status" value="1"/>
</dbReference>
<evidence type="ECO:0000313" key="2">
    <source>
        <dbReference type="EMBL" id="WUS58788.1"/>
    </source>
</evidence>